<feature type="transmembrane region" description="Helical" evidence="11">
    <location>
        <begin position="257"/>
        <end position="283"/>
    </location>
</feature>
<evidence type="ECO:0000256" key="5">
    <source>
        <dbReference type="ARBA" id="ARBA00022692"/>
    </source>
</evidence>
<feature type="transmembrane region" description="Helical" evidence="11">
    <location>
        <begin position="37"/>
        <end position="58"/>
    </location>
</feature>
<evidence type="ECO:0000256" key="2">
    <source>
        <dbReference type="ARBA" id="ARBA00010663"/>
    </source>
</evidence>
<feature type="transmembrane region" description="Helical" evidence="11">
    <location>
        <begin position="152"/>
        <end position="174"/>
    </location>
</feature>
<evidence type="ECO:0000256" key="4">
    <source>
        <dbReference type="ARBA" id="ARBA00022507"/>
    </source>
</evidence>
<evidence type="ECO:0000256" key="6">
    <source>
        <dbReference type="ARBA" id="ARBA00022989"/>
    </source>
</evidence>
<dbReference type="InterPro" id="IPR017452">
    <property type="entry name" value="GPCR_Rhodpsn_7TM"/>
</dbReference>
<evidence type="ECO:0000256" key="10">
    <source>
        <dbReference type="ARBA" id="ARBA00023224"/>
    </source>
</evidence>
<reference evidence="14 15" key="1">
    <citation type="submission" date="2021-05" db="EMBL/GenBank/DDBJ databases">
        <authorList>
            <person name="Zahm M."/>
            <person name="Klopp C."/>
            <person name="Cabau C."/>
            <person name="Kuhl H."/>
            <person name="Suciu R."/>
            <person name="Ciorpac M."/>
            <person name="Holostenco D."/>
            <person name="Gessner J."/>
            <person name="Wuertz S."/>
            <person name="Hohne C."/>
            <person name="Stock M."/>
            <person name="Gislard M."/>
            <person name="Lluch J."/>
            <person name="Milhes M."/>
            <person name="Lampietro C."/>
            <person name="Lopez Roques C."/>
            <person name="Donnadieu C."/>
            <person name="Du K."/>
            <person name="Schartl M."/>
            <person name="Guiguen Y."/>
        </authorList>
    </citation>
    <scope>NUCLEOTIDE SEQUENCE [LARGE SCALE GENOMIC DNA]</scope>
    <source>
        <strain evidence="14">Hh-F2</strain>
        <tissue evidence="14">Blood</tissue>
    </source>
</reference>
<dbReference type="PROSITE" id="PS50262">
    <property type="entry name" value="G_PROTEIN_RECEP_F1_2"/>
    <property type="match status" value="1"/>
</dbReference>
<comment type="subcellular location">
    <subcellularLocation>
        <location evidence="1 11">Cell membrane</location>
        <topology evidence="1 11">Multi-pass membrane protein</topology>
    </subcellularLocation>
</comment>
<evidence type="ECO:0000256" key="3">
    <source>
        <dbReference type="ARBA" id="ARBA00022475"/>
    </source>
</evidence>
<protein>
    <recommendedName>
        <fullName evidence="11">Vomeronasal type-1 receptor</fullName>
    </recommendedName>
</protein>
<keyword evidence="15" id="KW-1185">Reference proteome</keyword>
<feature type="transmembrane region" description="Helical" evidence="11">
    <location>
        <begin position="108"/>
        <end position="131"/>
    </location>
</feature>
<gene>
    <name evidence="14" type="ORF">HHUSO_G30785</name>
</gene>
<name>A0ABR0YDM6_HUSHU</name>
<evidence type="ECO:0000256" key="7">
    <source>
        <dbReference type="ARBA" id="ARBA00023040"/>
    </source>
</evidence>
<proteinExistence type="inferred from homology"/>
<feature type="transmembrane region" description="Helical" evidence="11">
    <location>
        <begin position="295"/>
        <end position="312"/>
    </location>
</feature>
<evidence type="ECO:0000259" key="13">
    <source>
        <dbReference type="PROSITE" id="PS50262"/>
    </source>
</evidence>
<evidence type="ECO:0000256" key="8">
    <source>
        <dbReference type="ARBA" id="ARBA00023136"/>
    </source>
</evidence>
<sequence length="343" mass="38388">MIICGFVLFGKVAPVDREVEVCLCRMDLCVTIKGVSFILQTGLGILGNLLVLLAYAHIVYCERRLQPVDMILFHLAFANMMVLLTRGVPQTITDFQLHNLLDDVGCKIVIYSYRIVRALSICITCLLSVFQSLTIAPATSRWANLKTRLPKLILPSFGFLWLLNMAVCISAPVFSVAPRNGTIPKFTLNLGFCHVNFPDQLSYVINGIAITGRDFIFVGLMVLASGYILLVLHRHSKQMKGIRRSDRHQSSTLENRAAKTVITLVILYVVFFGIDNIIWIYMLTVSSVPPVISDMRVFFSSCYASLSPFFIISSNKKIKRRMSCASEEPEQQSPASEVSHVKL</sequence>
<feature type="domain" description="G-protein coupled receptors family 1 profile" evidence="13">
    <location>
        <begin position="47"/>
        <end position="311"/>
    </location>
</feature>
<keyword evidence="9 11" id="KW-0675">Receptor</keyword>
<evidence type="ECO:0000313" key="14">
    <source>
        <dbReference type="EMBL" id="KAK6470551.1"/>
    </source>
</evidence>
<evidence type="ECO:0000256" key="1">
    <source>
        <dbReference type="ARBA" id="ARBA00004651"/>
    </source>
</evidence>
<keyword evidence="10 11" id="KW-0807">Transducer</keyword>
<feature type="region of interest" description="Disordered" evidence="12">
    <location>
        <begin position="323"/>
        <end position="343"/>
    </location>
</feature>
<evidence type="ECO:0000313" key="15">
    <source>
        <dbReference type="Proteomes" id="UP001369086"/>
    </source>
</evidence>
<keyword evidence="7 11" id="KW-0297">G-protein coupled receptor</keyword>
<dbReference type="Proteomes" id="UP001369086">
    <property type="component" value="Unassembled WGS sequence"/>
</dbReference>
<comment type="caution">
    <text evidence="14">The sequence shown here is derived from an EMBL/GenBank/DDBJ whole genome shotgun (WGS) entry which is preliminary data.</text>
</comment>
<accession>A0ABR0YDM6</accession>
<keyword evidence="4 11" id="KW-0589">Pheromone response</keyword>
<feature type="compositionally biased region" description="Low complexity" evidence="12">
    <location>
        <begin position="331"/>
        <end position="343"/>
    </location>
</feature>
<dbReference type="InterPro" id="IPR004072">
    <property type="entry name" value="Vmron_rcpt_1"/>
</dbReference>
<keyword evidence="3 11" id="KW-1003">Cell membrane</keyword>
<dbReference type="PANTHER" id="PTHR24062">
    <property type="entry name" value="VOMERONASAL TYPE-1 RECEPTOR"/>
    <property type="match status" value="1"/>
</dbReference>
<dbReference type="Gene3D" id="1.20.1070.10">
    <property type="entry name" value="Rhodopsin 7-helix transmembrane proteins"/>
    <property type="match status" value="1"/>
</dbReference>
<dbReference type="SUPFAM" id="SSF81321">
    <property type="entry name" value="Family A G protein-coupled receptor-like"/>
    <property type="match status" value="1"/>
</dbReference>
<dbReference type="PRINTS" id="PR01534">
    <property type="entry name" value="VOMERONASL1R"/>
</dbReference>
<dbReference type="EMBL" id="JAHFZB010000035">
    <property type="protein sequence ID" value="KAK6470551.1"/>
    <property type="molecule type" value="Genomic_DNA"/>
</dbReference>
<feature type="transmembrane region" description="Helical" evidence="11">
    <location>
        <begin position="215"/>
        <end position="236"/>
    </location>
</feature>
<evidence type="ECO:0000256" key="9">
    <source>
        <dbReference type="ARBA" id="ARBA00023170"/>
    </source>
</evidence>
<dbReference type="Pfam" id="PF03402">
    <property type="entry name" value="V1R"/>
    <property type="match status" value="1"/>
</dbReference>
<keyword evidence="5 11" id="KW-0812">Transmembrane</keyword>
<keyword evidence="8 11" id="KW-0472">Membrane</keyword>
<organism evidence="14 15">
    <name type="scientific">Huso huso</name>
    <name type="common">Beluga</name>
    <name type="synonym">Acipenser huso</name>
    <dbReference type="NCBI Taxonomy" id="61971"/>
    <lineage>
        <taxon>Eukaryota</taxon>
        <taxon>Metazoa</taxon>
        <taxon>Chordata</taxon>
        <taxon>Craniata</taxon>
        <taxon>Vertebrata</taxon>
        <taxon>Euteleostomi</taxon>
        <taxon>Actinopterygii</taxon>
        <taxon>Chondrostei</taxon>
        <taxon>Acipenseriformes</taxon>
        <taxon>Acipenseridae</taxon>
        <taxon>Huso</taxon>
    </lineage>
</organism>
<evidence type="ECO:0000256" key="12">
    <source>
        <dbReference type="SAM" id="MobiDB-lite"/>
    </source>
</evidence>
<comment type="similarity">
    <text evidence="2 11">Belongs to the G-protein coupled receptor 1 family.</text>
</comment>
<feature type="transmembrane region" description="Helical" evidence="11">
    <location>
        <begin position="70"/>
        <end position="88"/>
    </location>
</feature>
<keyword evidence="6 11" id="KW-1133">Transmembrane helix</keyword>
<evidence type="ECO:0000256" key="11">
    <source>
        <dbReference type="RuleBase" id="RU364061"/>
    </source>
</evidence>